<proteinExistence type="inferred from homology"/>
<keyword evidence="15" id="KW-0675">Receptor</keyword>
<keyword evidence="9 10" id="KW-0998">Cell outer membrane</keyword>
<dbReference type="InterPro" id="IPR012910">
    <property type="entry name" value="Plug_dom"/>
</dbReference>
<dbReference type="Gene3D" id="2.40.170.20">
    <property type="entry name" value="TonB-dependent receptor, beta-barrel domain"/>
    <property type="match status" value="1"/>
</dbReference>
<dbReference type="PROSITE" id="PS52016">
    <property type="entry name" value="TONB_DEPENDENT_REC_3"/>
    <property type="match status" value="1"/>
</dbReference>
<dbReference type="Pfam" id="PF07715">
    <property type="entry name" value="Plug"/>
    <property type="match status" value="1"/>
</dbReference>
<protein>
    <submittedName>
        <fullName evidence="15">TonB-dependent receptor</fullName>
    </submittedName>
</protein>
<evidence type="ECO:0000256" key="8">
    <source>
        <dbReference type="ARBA" id="ARBA00023136"/>
    </source>
</evidence>
<comment type="similarity">
    <text evidence="10 11">Belongs to the TonB-dependent receptor family.</text>
</comment>
<dbReference type="InterPro" id="IPR000531">
    <property type="entry name" value="Beta-barrel_TonB"/>
</dbReference>
<keyword evidence="4 10" id="KW-0812">Transmembrane</keyword>
<evidence type="ECO:0000256" key="2">
    <source>
        <dbReference type="ARBA" id="ARBA00022448"/>
    </source>
</evidence>
<evidence type="ECO:0000256" key="6">
    <source>
        <dbReference type="ARBA" id="ARBA00023065"/>
    </source>
</evidence>
<reference evidence="15 16" key="1">
    <citation type="submission" date="2019-10" db="EMBL/GenBank/DDBJ databases">
        <title>Pseudomonas dajingensis sp. nov., isolated from the profound head ulcers of farmed Murray cod (Maccullochella peelii peelii).</title>
        <authorList>
            <person name="Liu Y."/>
        </authorList>
    </citation>
    <scope>NUCLEOTIDE SEQUENCE [LARGE SCALE GENOMIC DNA]</scope>
    <source>
        <strain evidence="15 16">MC042</strain>
    </source>
</reference>
<evidence type="ECO:0000256" key="1">
    <source>
        <dbReference type="ARBA" id="ARBA00004571"/>
    </source>
</evidence>
<evidence type="ECO:0000313" key="16">
    <source>
        <dbReference type="Proteomes" id="UP000486534"/>
    </source>
</evidence>
<feature type="domain" description="TonB-dependent receptor-like beta-barrel" evidence="13">
    <location>
        <begin position="217"/>
        <end position="652"/>
    </location>
</feature>
<dbReference type="Proteomes" id="UP000486534">
    <property type="component" value="Unassembled WGS sequence"/>
</dbReference>
<dbReference type="AlphaFoldDB" id="A0A7X1PNK0"/>
<comment type="caution">
    <text evidence="15">The sequence shown here is derived from an EMBL/GenBank/DDBJ whole genome shotgun (WGS) entry which is preliminary data.</text>
</comment>
<keyword evidence="7 11" id="KW-0798">TonB box</keyword>
<dbReference type="RefSeq" id="WP_152898360.1">
    <property type="nucleotide sequence ID" value="NZ_WHUV01000003.1"/>
</dbReference>
<evidence type="ECO:0000259" key="13">
    <source>
        <dbReference type="Pfam" id="PF00593"/>
    </source>
</evidence>
<sequence>MKLSSCLFNSLLLSAGVGLLGPLAQAAETGDDSKPTSLELDTAFVTASGGATDLKDAPASVSVITREEIERQPVYDLNTLLRRVPGVTGGFGPVGEQSKIKLRGLDDKYTLILVDGKRVGSSGDISYRRDLARQDLNWISPNMIERIEIVRGPMSSLYGSDAMGGVINIITRKVSRTWSGSASTNITVPKDSDRGQTTQYSANLSGPLTESLGLRLGANVTRRAADEAQARLDSKGEFMYGDGAGGSKDQSLNALLDWQINDEQSLSFEAVHGVERAWAPKSEDAVGESFGPSRLIRDSYILSHVGEWSFGTSKLDAYLNKYRNDIDWGKASSEEKIVEGSLNMPFELLVDQRLTVGGQWKREELTNTDTLGTVPVDYKGAPVSGSTLKGDYSAAFIEDELFLLDNLSLTLGNRFDHSDKYGNHNSPRAYVVYHPHPDWTVRGGVSKGFRAPSLKEGSAGAATESGGRGCGSLKPLGYKEGSCWMAGNPDLTPETSTNKEIGVSFNHDDWELGLTYFHTDFRDKIEYAPLDFYQGRWWTMLDNIDKARTRGWEGTTRIPLGDSVNWRTNATYMLESRNLSTGEDLISAPKLSLFSALDWQVNDRLSTELSAQHVGKQRGIRNDFVQSYTTYDLTANLALTKWLTLNGGVQNLLDKDLRDGSTNFYVPGRAFFAGATTYF</sequence>
<dbReference type="Gene3D" id="2.170.130.10">
    <property type="entry name" value="TonB-dependent receptor, plug domain"/>
    <property type="match status" value="1"/>
</dbReference>
<dbReference type="SUPFAM" id="SSF56935">
    <property type="entry name" value="Porins"/>
    <property type="match status" value="1"/>
</dbReference>
<feature type="signal peptide" evidence="12">
    <location>
        <begin position="1"/>
        <end position="26"/>
    </location>
</feature>
<dbReference type="PANTHER" id="PTHR30069:SF53">
    <property type="entry name" value="COLICIN I RECEPTOR-RELATED"/>
    <property type="match status" value="1"/>
</dbReference>
<dbReference type="InterPro" id="IPR037066">
    <property type="entry name" value="Plug_dom_sf"/>
</dbReference>
<evidence type="ECO:0000256" key="9">
    <source>
        <dbReference type="ARBA" id="ARBA00023237"/>
    </source>
</evidence>
<evidence type="ECO:0000256" key="3">
    <source>
        <dbReference type="ARBA" id="ARBA00022452"/>
    </source>
</evidence>
<dbReference type="InterPro" id="IPR039426">
    <property type="entry name" value="TonB-dep_rcpt-like"/>
</dbReference>
<dbReference type="GO" id="GO:0044718">
    <property type="term" value="P:siderophore transmembrane transport"/>
    <property type="evidence" value="ECO:0007669"/>
    <property type="project" value="TreeGrafter"/>
</dbReference>
<organism evidence="15 16">
    <name type="scientific">Pseudomonas piscis</name>
    <dbReference type="NCBI Taxonomy" id="2614538"/>
    <lineage>
        <taxon>Bacteria</taxon>
        <taxon>Pseudomonadati</taxon>
        <taxon>Pseudomonadota</taxon>
        <taxon>Gammaproteobacteria</taxon>
        <taxon>Pseudomonadales</taxon>
        <taxon>Pseudomonadaceae</taxon>
        <taxon>Pseudomonas</taxon>
    </lineage>
</organism>
<evidence type="ECO:0000256" key="11">
    <source>
        <dbReference type="RuleBase" id="RU003357"/>
    </source>
</evidence>
<dbReference type="GO" id="GO:0009279">
    <property type="term" value="C:cell outer membrane"/>
    <property type="evidence" value="ECO:0007669"/>
    <property type="project" value="UniProtKB-SubCell"/>
</dbReference>
<dbReference type="EMBL" id="WHUV01000003">
    <property type="protein sequence ID" value="MQA55032.1"/>
    <property type="molecule type" value="Genomic_DNA"/>
</dbReference>
<evidence type="ECO:0000256" key="4">
    <source>
        <dbReference type="ARBA" id="ARBA00022692"/>
    </source>
</evidence>
<accession>A0A7X1PNK0</accession>
<evidence type="ECO:0000259" key="14">
    <source>
        <dbReference type="Pfam" id="PF07715"/>
    </source>
</evidence>
<feature type="domain" description="TonB-dependent receptor plug" evidence="14">
    <location>
        <begin position="54"/>
        <end position="166"/>
    </location>
</feature>
<evidence type="ECO:0000256" key="5">
    <source>
        <dbReference type="ARBA" id="ARBA00022729"/>
    </source>
</evidence>
<dbReference type="Pfam" id="PF00593">
    <property type="entry name" value="TonB_dep_Rec_b-barrel"/>
    <property type="match status" value="1"/>
</dbReference>
<feature type="chain" id="PRO_5031295761" evidence="12">
    <location>
        <begin position="27"/>
        <end position="679"/>
    </location>
</feature>
<evidence type="ECO:0000256" key="7">
    <source>
        <dbReference type="ARBA" id="ARBA00023077"/>
    </source>
</evidence>
<evidence type="ECO:0000256" key="10">
    <source>
        <dbReference type="PROSITE-ProRule" id="PRU01360"/>
    </source>
</evidence>
<keyword evidence="2 10" id="KW-0813">Transport</keyword>
<comment type="subcellular location">
    <subcellularLocation>
        <location evidence="1 10">Cell outer membrane</location>
        <topology evidence="1 10">Multi-pass membrane protein</topology>
    </subcellularLocation>
</comment>
<keyword evidence="8 10" id="KW-0472">Membrane</keyword>
<dbReference type="GO" id="GO:0015344">
    <property type="term" value="F:siderophore uptake transmembrane transporter activity"/>
    <property type="evidence" value="ECO:0007669"/>
    <property type="project" value="TreeGrafter"/>
</dbReference>
<dbReference type="CDD" id="cd01347">
    <property type="entry name" value="ligand_gated_channel"/>
    <property type="match status" value="1"/>
</dbReference>
<evidence type="ECO:0000313" key="15">
    <source>
        <dbReference type="EMBL" id="MQA55032.1"/>
    </source>
</evidence>
<evidence type="ECO:0000256" key="12">
    <source>
        <dbReference type="SAM" id="SignalP"/>
    </source>
</evidence>
<keyword evidence="3 10" id="KW-1134">Transmembrane beta strand</keyword>
<dbReference type="InterPro" id="IPR036942">
    <property type="entry name" value="Beta-barrel_TonB_sf"/>
</dbReference>
<keyword evidence="5 12" id="KW-0732">Signal</keyword>
<gene>
    <name evidence="15" type="ORF">GDH07_17075</name>
</gene>
<name>A0A7X1PNK0_9PSED</name>
<dbReference type="PANTHER" id="PTHR30069">
    <property type="entry name" value="TONB-DEPENDENT OUTER MEMBRANE RECEPTOR"/>
    <property type="match status" value="1"/>
</dbReference>
<keyword evidence="6" id="KW-0406">Ion transport</keyword>